<comment type="cofactor">
    <cofactor evidence="1">
        <name>FAD</name>
        <dbReference type="ChEBI" id="CHEBI:57692"/>
    </cofactor>
</comment>
<dbReference type="EMBL" id="CADEPM010000004">
    <property type="protein sequence ID" value="CAB3404365.1"/>
    <property type="molecule type" value="Genomic_DNA"/>
</dbReference>
<name>A0A8S1EKM0_9PELO</name>
<dbReference type="InterPro" id="IPR047001">
    <property type="entry name" value="MnmG_C_subdom"/>
</dbReference>
<evidence type="ECO:0000259" key="5">
    <source>
        <dbReference type="SMART" id="SM01228"/>
    </source>
</evidence>
<dbReference type="InterPro" id="IPR026904">
    <property type="entry name" value="MnmG_C"/>
</dbReference>
<comment type="caution">
    <text evidence="6">The sequence shown here is derived from an EMBL/GenBank/DDBJ whole genome shotgun (WGS) entry which is preliminary data.</text>
</comment>
<comment type="similarity">
    <text evidence="2">Belongs to the MnmG family.</text>
</comment>
<feature type="domain" description="tRNA uridine 5-carboxymethylaminomethyl modification enzyme C-terminal subdomain" evidence="5">
    <location>
        <begin position="564"/>
        <end position="635"/>
    </location>
</feature>
<dbReference type="Pfam" id="PF01134">
    <property type="entry name" value="GIDA"/>
    <property type="match status" value="1"/>
</dbReference>
<protein>
    <recommendedName>
        <fullName evidence="5">tRNA uridine 5-carboxymethylaminomethyl modification enzyme C-terminal subdomain domain-containing protein</fullName>
    </recommendedName>
</protein>
<dbReference type="PANTHER" id="PTHR11806">
    <property type="entry name" value="GLUCOSE INHIBITED DIVISION PROTEIN A"/>
    <property type="match status" value="1"/>
</dbReference>
<dbReference type="GO" id="GO:0070899">
    <property type="term" value="P:mitochondrial tRNA wobble uridine modification"/>
    <property type="evidence" value="ECO:0007669"/>
    <property type="project" value="UniProtKB-ARBA"/>
</dbReference>
<dbReference type="OrthoDB" id="3329at2759"/>
<dbReference type="GO" id="GO:0005739">
    <property type="term" value="C:mitochondrion"/>
    <property type="evidence" value="ECO:0007669"/>
    <property type="project" value="GOC"/>
</dbReference>
<dbReference type="SUPFAM" id="SSF51905">
    <property type="entry name" value="FAD/NAD(P)-binding domain"/>
    <property type="match status" value="1"/>
</dbReference>
<keyword evidence="7" id="KW-1185">Reference proteome</keyword>
<evidence type="ECO:0000256" key="2">
    <source>
        <dbReference type="ARBA" id="ARBA00007653"/>
    </source>
</evidence>
<evidence type="ECO:0000256" key="1">
    <source>
        <dbReference type="ARBA" id="ARBA00001974"/>
    </source>
</evidence>
<dbReference type="InterPro" id="IPR002218">
    <property type="entry name" value="MnmG-rel"/>
</dbReference>
<dbReference type="InterPro" id="IPR044920">
    <property type="entry name" value="MnmG_C_subdom_sf"/>
</dbReference>
<dbReference type="PROSITE" id="PS01280">
    <property type="entry name" value="GIDA_1"/>
    <property type="match status" value="1"/>
</dbReference>
<dbReference type="PROSITE" id="PS01281">
    <property type="entry name" value="GIDA_2"/>
    <property type="match status" value="1"/>
</dbReference>
<dbReference type="GO" id="GO:0030488">
    <property type="term" value="P:tRNA methylation"/>
    <property type="evidence" value="ECO:0007669"/>
    <property type="project" value="TreeGrafter"/>
</dbReference>
<dbReference type="Gene3D" id="3.50.50.60">
    <property type="entry name" value="FAD/NAD(P)-binding domain"/>
    <property type="match status" value="2"/>
</dbReference>
<dbReference type="Gene3D" id="1.10.150.570">
    <property type="entry name" value="GidA associated domain, C-terminal subdomain"/>
    <property type="match status" value="1"/>
</dbReference>
<dbReference type="FunFam" id="3.50.50.60:FF:000082">
    <property type="entry name" value="protein MTO1 homolog, mitochondrial isoform X1"/>
    <property type="match status" value="1"/>
</dbReference>
<keyword evidence="4" id="KW-0274">FAD</keyword>
<dbReference type="InterPro" id="IPR040131">
    <property type="entry name" value="MnmG_N"/>
</dbReference>
<dbReference type="NCBIfam" id="TIGR00136">
    <property type="entry name" value="mnmG_gidA"/>
    <property type="match status" value="1"/>
</dbReference>
<evidence type="ECO:0000313" key="7">
    <source>
        <dbReference type="Proteomes" id="UP000494206"/>
    </source>
</evidence>
<dbReference type="AlphaFoldDB" id="A0A8S1EKM0"/>
<dbReference type="InterPro" id="IPR036188">
    <property type="entry name" value="FAD/NAD-bd_sf"/>
</dbReference>
<dbReference type="PRINTS" id="PR00411">
    <property type="entry name" value="PNDRDTASEI"/>
</dbReference>
<dbReference type="Proteomes" id="UP000494206">
    <property type="component" value="Unassembled WGS sequence"/>
</dbReference>
<organism evidence="6 7">
    <name type="scientific">Caenorhabditis bovis</name>
    <dbReference type="NCBI Taxonomy" id="2654633"/>
    <lineage>
        <taxon>Eukaryota</taxon>
        <taxon>Metazoa</taxon>
        <taxon>Ecdysozoa</taxon>
        <taxon>Nematoda</taxon>
        <taxon>Chromadorea</taxon>
        <taxon>Rhabditida</taxon>
        <taxon>Rhabditina</taxon>
        <taxon>Rhabditomorpha</taxon>
        <taxon>Rhabditoidea</taxon>
        <taxon>Rhabditidae</taxon>
        <taxon>Peloderinae</taxon>
        <taxon>Caenorhabditis</taxon>
    </lineage>
</organism>
<evidence type="ECO:0000313" key="6">
    <source>
        <dbReference type="EMBL" id="CAB3404365.1"/>
    </source>
</evidence>
<keyword evidence="3" id="KW-0285">Flavoprotein</keyword>
<dbReference type="GO" id="GO:0050660">
    <property type="term" value="F:flavin adenine dinucleotide binding"/>
    <property type="evidence" value="ECO:0007669"/>
    <property type="project" value="InterPro"/>
</dbReference>
<dbReference type="GO" id="GO:0005829">
    <property type="term" value="C:cytosol"/>
    <property type="evidence" value="ECO:0007669"/>
    <property type="project" value="TreeGrafter"/>
</dbReference>
<dbReference type="Pfam" id="PF21680">
    <property type="entry name" value="GIDA_C_1st"/>
    <property type="match status" value="1"/>
</dbReference>
<dbReference type="FunFam" id="3.50.50.60:FF:000002">
    <property type="entry name" value="tRNA uridine 5-carboxymethylaminomethyl modification enzyme MnmG"/>
    <property type="match status" value="1"/>
</dbReference>
<accession>A0A8S1EKM0</accession>
<dbReference type="Pfam" id="PF13932">
    <property type="entry name" value="SAM_GIDA_C"/>
    <property type="match status" value="1"/>
</dbReference>
<reference evidence="6 7" key="1">
    <citation type="submission" date="2020-04" db="EMBL/GenBank/DDBJ databases">
        <authorList>
            <person name="Laetsch R D."/>
            <person name="Stevens L."/>
            <person name="Kumar S."/>
            <person name="Blaxter L. M."/>
        </authorList>
    </citation>
    <scope>NUCLEOTIDE SEQUENCE [LARGE SCALE GENOMIC DNA]</scope>
</reference>
<sequence length="646" mass="72390">MHVRKLGGCCHIVKRAFSCHTDADVIVIGGGHAGCESAAASARSGAKTMLITHDMTKIGEMSCNPSFGGIGKGHLIREIDALDGLCAKVCDQSAITYQALNRAQGPAVLGLRAQIDRKLYRSNMQKAMNTCKNLDIVEGEVVELTVKELKGNLEIVGVKMGDGKTISTKCVIITTGTFLRGEIYQGLKTWPAGRIGEKSSNELSKSFLSLGFSLGRLRTGTPPRLVMETIDFSKFQALPPDSKPIPFSFLTKSIWLPVEKQLPTYLGYTNDELCRIGLANMKENLQVASETVSPRYCPSLELKLIRFPKLHHRLFLEHEGLDSNHIYPQGMSMTFHPDVQKRMLRTIPGLENVEFFQPGYGVQYDYVDPRQLNKTLETKKVRGMFLAGQINGTTGYEEAAAQGVIAGINAAARSQNENGMTICRTQGYIGVLIDDLTSLGTNEPYRMLTSRAECRLHLRPDNADMRLTEMGRRFNAVGNERWQQFCNVKRDLEIMREEARNISMSLAKWKRILPKLKTKNDAKVLSAFEMIHRFDLTFEDFNSVIEQKFSDNQSETFERLKIEGMYRLENERMRAKANEIEKESATQIPDDIDYSEMKGLNLESIEKLERARPRNLAAATRISGITPEAIVVLLRHLKSPKMARIG</sequence>
<dbReference type="FunFam" id="1.10.150.570:FF:000001">
    <property type="entry name" value="tRNA uridine 5-carboxymethylaminomethyl modification enzyme MnmG"/>
    <property type="match status" value="1"/>
</dbReference>
<evidence type="ECO:0000256" key="3">
    <source>
        <dbReference type="ARBA" id="ARBA00022630"/>
    </source>
</evidence>
<proteinExistence type="inferred from homology"/>
<dbReference type="PANTHER" id="PTHR11806:SF0">
    <property type="entry name" value="PROTEIN MTO1 HOMOLOG, MITOCHONDRIAL"/>
    <property type="match status" value="1"/>
</dbReference>
<dbReference type="SMART" id="SM01228">
    <property type="entry name" value="GIDA_assoc_3"/>
    <property type="match status" value="1"/>
</dbReference>
<evidence type="ECO:0000256" key="4">
    <source>
        <dbReference type="ARBA" id="ARBA00022827"/>
    </source>
</evidence>
<dbReference type="InterPro" id="IPR020595">
    <property type="entry name" value="MnmG-rel_CS"/>
</dbReference>
<gene>
    <name evidence="6" type="ORF">CBOVIS_LOCUS6712</name>
</gene>
<dbReference type="InterPro" id="IPR004416">
    <property type="entry name" value="MnmG"/>
</dbReference>
<dbReference type="InterPro" id="IPR049312">
    <property type="entry name" value="GIDA_C_N"/>
</dbReference>